<dbReference type="Pfam" id="PF00042">
    <property type="entry name" value="Globin"/>
    <property type="match status" value="1"/>
</dbReference>
<feature type="domain" description="Globin" evidence="3">
    <location>
        <begin position="674"/>
        <end position="838"/>
    </location>
</feature>
<proteinExistence type="inferred from homology"/>
<dbReference type="SMR" id="A0A8T3BZ51"/>
<dbReference type="GO" id="GO:0046872">
    <property type="term" value="F:metal ion binding"/>
    <property type="evidence" value="ECO:0007669"/>
    <property type="project" value="UniProtKB-KW"/>
</dbReference>
<keyword evidence="1" id="KW-0479">Metal-binding</keyword>
<reference evidence="4" key="1">
    <citation type="journal article" date="2022" name="Front. Genet.">
        <title>Chromosome-Scale Assembly of the Dendrobium nobile Genome Provides Insights Into the Molecular Mechanism of the Biosynthesis of the Medicinal Active Ingredient of Dendrobium.</title>
        <authorList>
            <person name="Xu Q."/>
            <person name="Niu S.-C."/>
            <person name="Li K.-L."/>
            <person name="Zheng P.-J."/>
            <person name="Zhang X.-J."/>
            <person name="Jia Y."/>
            <person name="Liu Y."/>
            <person name="Niu Y.-X."/>
            <person name="Yu L.-H."/>
            <person name="Chen D.-F."/>
            <person name="Zhang G.-Q."/>
        </authorList>
    </citation>
    <scope>NUCLEOTIDE SEQUENCE</scope>
    <source>
        <tissue evidence="4">Leaf</tissue>
    </source>
</reference>
<dbReference type="Pfam" id="PF13952">
    <property type="entry name" value="DUF4216"/>
    <property type="match status" value="1"/>
</dbReference>
<dbReference type="InterPro" id="IPR009050">
    <property type="entry name" value="Globin-like_sf"/>
</dbReference>
<protein>
    <recommendedName>
        <fullName evidence="3">Globin domain-containing protein</fullName>
    </recommendedName>
</protein>
<dbReference type="GO" id="GO:0019825">
    <property type="term" value="F:oxygen binding"/>
    <property type="evidence" value="ECO:0007669"/>
    <property type="project" value="InterPro"/>
</dbReference>
<dbReference type="PANTHER" id="PTHR48258">
    <property type="entry name" value="DUF4218 DOMAIN-CONTAINING PROTEIN-RELATED"/>
    <property type="match status" value="1"/>
</dbReference>
<dbReference type="InterPro" id="IPR000971">
    <property type="entry name" value="Globin"/>
</dbReference>
<name>A0A8T3BZ51_DENNO</name>
<evidence type="ECO:0000256" key="1">
    <source>
        <dbReference type="RuleBase" id="RU000625"/>
    </source>
</evidence>
<evidence type="ECO:0000313" key="4">
    <source>
        <dbReference type="EMBL" id="KAI0524622.1"/>
    </source>
</evidence>
<feature type="compositionally biased region" description="Polar residues" evidence="2">
    <location>
        <begin position="384"/>
        <end position="401"/>
    </location>
</feature>
<dbReference type="Proteomes" id="UP000829196">
    <property type="component" value="Unassembled WGS sequence"/>
</dbReference>
<dbReference type="PROSITE" id="PS01033">
    <property type="entry name" value="GLOBIN"/>
    <property type="match status" value="1"/>
</dbReference>
<dbReference type="OrthoDB" id="436496at2759"/>
<comment type="similarity">
    <text evidence="1">Belongs to the plant globin family.</text>
</comment>
<dbReference type="InterPro" id="IPR025452">
    <property type="entry name" value="DUF4218"/>
</dbReference>
<dbReference type="PRINTS" id="PR00188">
    <property type="entry name" value="PLANTGLOBIN"/>
</dbReference>
<gene>
    <name evidence="4" type="ORF">KFK09_003999</name>
</gene>
<evidence type="ECO:0000313" key="5">
    <source>
        <dbReference type="Proteomes" id="UP000829196"/>
    </source>
</evidence>
<evidence type="ECO:0000259" key="3">
    <source>
        <dbReference type="PROSITE" id="PS01033"/>
    </source>
</evidence>
<organism evidence="4 5">
    <name type="scientific">Dendrobium nobile</name>
    <name type="common">Orchid</name>
    <dbReference type="NCBI Taxonomy" id="94219"/>
    <lineage>
        <taxon>Eukaryota</taxon>
        <taxon>Viridiplantae</taxon>
        <taxon>Streptophyta</taxon>
        <taxon>Embryophyta</taxon>
        <taxon>Tracheophyta</taxon>
        <taxon>Spermatophyta</taxon>
        <taxon>Magnoliopsida</taxon>
        <taxon>Liliopsida</taxon>
        <taxon>Asparagales</taxon>
        <taxon>Orchidaceae</taxon>
        <taxon>Epidendroideae</taxon>
        <taxon>Malaxideae</taxon>
        <taxon>Dendrobiinae</taxon>
        <taxon>Dendrobium</taxon>
    </lineage>
</organism>
<dbReference type="SUPFAM" id="SSF46458">
    <property type="entry name" value="Globin-like"/>
    <property type="match status" value="1"/>
</dbReference>
<evidence type="ECO:0000256" key="2">
    <source>
        <dbReference type="SAM" id="MobiDB-lite"/>
    </source>
</evidence>
<dbReference type="EMBL" id="JAGYWB010000004">
    <property type="protein sequence ID" value="KAI0524622.1"/>
    <property type="molecule type" value="Genomic_DNA"/>
</dbReference>
<dbReference type="PANTHER" id="PTHR48258:SF6">
    <property type="entry name" value="LEUCINE-RICH REPEAT DOMAIN, L DOMAIN-CONTAINING PROTEIN"/>
    <property type="match status" value="1"/>
</dbReference>
<sequence length="838" mass="95510">MQSTNSTVSGNRLTHVLICVSSLTILQNIPQTRLRRFLPLRNLSVHKGNIRNKASPEGSITEAYVVNEALTFCSRYLRGMKSRNNQDEEYNVEVHLHENQLSIFSRRIHPFGQPLFTTLSWSEYNLVRWYVLNNCEELKSYLCEHENELRKEDSFIQDVATKKKEHFPLWFEQRMKNLNLHGSLEGKEDLYSLAMGPDIRVNNSGVSVQGSHKDESIDFYGILTDVVDLSYIDGNHVVLFKCKWFDLEHKKAITIDDDFTSINISKTWYDNDPYVLAGQVTQVFYVQDTKLRGDWHVVQKVKHRHLFDSTLMNYLNEDQLNTDQQTENIAYQQDEQNDMNFQDDFAEEEEYDATLVEYCSEDDVNISSRIIANYSHLFAPSTSNNMQSTTKNDASHVLSTGNNGGLSTGEASLMDDSLGLPNPSGPENKTTIIVSNSKKQRGPNRGVALEEHYRTKASISLNPKPGKQIVSCSNSEKTSLVKLSRIELYKEEFTDKEKKWVYEDCQDKMMEIREKIIEDGGIVDETIICAEFLGETSSYIRGLGYGPKPIKQTKIVGGSSYSVNSGHSLGGAGYDYFLYIAGDIESAMSRLTAHPVVYCGLLSYHIVLHYHGELVIRCNHDLQISARNLDRVRKLKSAMTRLTARVQKGREDYNEEPRILASRHFISLDHQGAAFSEEEALVLKSWNTMKKDLAKLGLKFFLWIFEIAPLAAKLFSFLRDSHIPLEKNPKLKGHAMSVFIMTCEEAAQLRTTGKVTVSETTLKKIGTKHIMYGVLDEHFKICSVGDYKRVCSSYVEHRDEDCMDCSLQSLSCSYKGGDELTSLRTQLVYEFLHHAVKQ</sequence>
<keyword evidence="1" id="KW-0349">Heme</keyword>
<dbReference type="PROSITE" id="PS00208">
    <property type="entry name" value="PLANT_GLOBIN"/>
    <property type="match status" value="1"/>
</dbReference>
<dbReference type="InterPro" id="IPR025312">
    <property type="entry name" value="DUF4216"/>
</dbReference>
<dbReference type="InterPro" id="IPR012292">
    <property type="entry name" value="Globin/Proto"/>
</dbReference>
<dbReference type="AlphaFoldDB" id="A0A8T3BZ51"/>
<keyword evidence="5" id="KW-1185">Reference proteome</keyword>
<comment type="caution">
    <text evidence="4">The sequence shown here is derived from an EMBL/GenBank/DDBJ whole genome shotgun (WGS) entry which is preliminary data.</text>
</comment>
<dbReference type="Pfam" id="PF13960">
    <property type="entry name" value="DUF4218"/>
    <property type="match status" value="1"/>
</dbReference>
<dbReference type="GO" id="GO:0020037">
    <property type="term" value="F:heme binding"/>
    <property type="evidence" value="ECO:0007669"/>
    <property type="project" value="InterPro"/>
</dbReference>
<accession>A0A8T3BZ51</accession>
<dbReference type="Gene3D" id="1.10.490.10">
    <property type="entry name" value="Globins"/>
    <property type="match status" value="1"/>
</dbReference>
<keyword evidence="1" id="KW-0408">Iron</keyword>
<feature type="region of interest" description="Disordered" evidence="2">
    <location>
        <begin position="384"/>
        <end position="414"/>
    </location>
</feature>
<dbReference type="InterPro" id="IPR019824">
    <property type="entry name" value="Leghaemoglobin_Fe_BS"/>
</dbReference>